<dbReference type="InterPro" id="IPR014710">
    <property type="entry name" value="RmlC-like_jellyroll"/>
</dbReference>
<evidence type="ECO:0000313" key="3">
    <source>
        <dbReference type="EMBL" id="GFR49561.1"/>
    </source>
</evidence>
<comment type="caution">
    <text evidence="3">The sequence shown here is derived from an EMBL/GenBank/DDBJ whole genome shotgun (WGS) entry which is preliminary data.</text>
</comment>
<dbReference type="PANTHER" id="PTHR23011">
    <property type="entry name" value="CYCLIC NUCLEOTIDE-BINDING DOMAIN CONTAINING PROTEIN"/>
    <property type="match status" value="1"/>
</dbReference>
<feature type="region of interest" description="Disordered" evidence="1">
    <location>
        <begin position="173"/>
        <end position="244"/>
    </location>
</feature>
<dbReference type="Gene3D" id="2.60.120.10">
    <property type="entry name" value="Jelly Rolls"/>
    <property type="match status" value="2"/>
</dbReference>
<feature type="compositionally biased region" description="Low complexity" evidence="1">
    <location>
        <begin position="202"/>
        <end position="212"/>
    </location>
</feature>
<dbReference type="SUPFAM" id="SSF51206">
    <property type="entry name" value="cAMP-binding domain-like"/>
    <property type="match status" value="2"/>
</dbReference>
<dbReference type="Proteomes" id="UP001054857">
    <property type="component" value="Unassembled WGS sequence"/>
</dbReference>
<evidence type="ECO:0000313" key="4">
    <source>
        <dbReference type="Proteomes" id="UP001054857"/>
    </source>
</evidence>
<organism evidence="3 4">
    <name type="scientific">Astrephomene gubernaculifera</name>
    <dbReference type="NCBI Taxonomy" id="47775"/>
    <lineage>
        <taxon>Eukaryota</taxon>
        <taxon>Viridiplantae</taxon>
        <taxon>Chlorophyta</taxon>
        <taxon>core chlorophytes</taxon>
        <taxon>Chlorophyceae</taxon>
        <taxon>CS clade</taxon>
        <taxon>Chlamydomonadales</taxon>
        <taxon>Astrephomenaceae</taxon>
        <taxon>Astrephomene</taxon>
    </lineage>
</organism>
<dbReference type="Pfam" id="PF00027">
    <property type="entry name" value="cNMP_binding"/>
    <property type="match status" value="1"/>
</dbReference>
<protein>
    <recommendedName>
        <fullName evidence="2">Cyclic nucleotide-binding domain-containing protein</fullName>
    </recommendedName>
</protein>
<accession>A0AAD3E1A3</accession>
<dbReference type="AlphaFoldDB" id="A0AAD3E1A3"/>
<evidence type="ECO:0000259" key="2">
    <source>
        <dbReference type="PROSITE" id="PS50042"/>
    </source>
</evidence>
<reference evidence="3 4" key="1">
    <citation type="journal article" date="2021" name="Sci. Rep.">
        <title>Genome sequencing of the multicellular alga Astrephomene provides insights into convergent evolution of germ-soma differentiation.</title>
        <authorList>
            <person name="Yamashita S."/>
            <person name="Yamamoto K."/>
            <person name="Matsuzaki R."/>
            <person name="Suzuki S."/>
            <person name="Yamaguchi H."/>
            <person name="Hirooka S."/>
            <person name="Minakuchi Y."/>
            <person name="Miyagishima S."/>
            <person name="Kawachi M."/>
            <person name="Toyoda A."/>
            <person name="Nozaki H."/>
        </authorList>
    </citation>
    <scope>NUCLEOTIDE SEQUENCE [LARGE SCALE GENOMIC DNA]</scope>
    <source>
        <strain evidence="3 4">NIES-4017</strain>
    </source>
</reference>
<dbReference type="PANTHER" id="PTHR23011:SF28">
    <property type="entry name" value="CYCLIC NUCLEOTIDE-BINDING DOMAIN CONTAINING PROTEIN"/>
    <property type="match status" value="1"/>
</dbReference>
<feature type="compositionally biased region" description="Pro residues" evidence="1">
    <location>
        <begin position="174"/>
        <end position="188"/>
    </location>
</feature>
<feature type="region of interest" description="Disordered" evidence="1">
    <location>
        <begin position="652"/>
        <end position="706"/>
    </location>
</feature>
<feature type="compositionally biased region" description="Gly residues" evidence="1">
    <location>
        <begin position="681"/>
        <end position="690"/>
    </location>
</feature>
<feature type="non-terminal residue" evidence="3">
    <location>
        <position position="706"/>
    </location>
</feature>
<feature type="domain" description="Cyclic nucleotide-binding" evidence="2">
    <location>
        <begin position="430"/>
        <end position="502"/>
    </location>
</feature>
<feature type="compositionally biased region" description="Low complexity" evidence="1">
    <location>
        <begin position="230"/>
        <end position="243"/>
    </location>
</feature>
<feature type="region of interest" description="Disordered" evidence="1">
    <location>
        <begin position="1"/>
        <end position="40"/>
    </location>
</feature>
<keyword evidence="4" id="KW-1185">Reference proteome</keyword>
<dbReference type="EMBL" id="BMAR01000031">
    <property type="protein sequence ID" value="GFR49561.1"/>
    <property type="molecule type" value="Genomic_DNA"/>
</dbReference>
<dbReference type="InterPro" id="IPR018490">
    <property type="entry name" value="cNMP-bd_dom_sf"/>
</dbReference>
<dbReference type="InterPro" id="IPR000595">
    <property type="entry name" value="cNMP-bd_dom"/>
</dbReference>
<gene>
    <name evidence="3" type="ORF">Agub_g11607</name>
</gene>
<name>A0AAD3E1A3_9CHLO</name>
<sequence>MPPGTPTVKKDSSSPSTPSSPARDPGGSDGEQQRPPTSVKVDTHVRLANFRAKVQALGRKSKNGGFEALTDLIAEASINKASLMDSRQASRELVKLLSLPASQRRATTYRDLCETGRNVELPHWHGTDRRQLYVWYHCCQRLRLAEVEEGQAVCRAGEVGDCAYWLLTGTLEEAPPPPPPPPASPPRPTRVTPRQHHPHPQPHAAAAAAAPADPTPATPATAAGEGGPPGSSSGSTGGPSATTDVVPTAVAHINAPHILPHGSSGDSGGGSGKLLARCMVSSGGGGSGSFCLPSAGPPITVPAGAPLTATVAATMAMSRTGRVLTPPMVLSPPGGGGGGGGVRQAARSIRVFERVGQEALLGNPYTTTVKATRRCQLAALSRCDYQAVVAAAAQKSFEGLKAMSCLLATKSARHPSVLADLASLLSVTELFQATDPEFRPELCGLAEFLALPEGTVLFEEGDKVDFSYIVLKGEVALSRYNESRKVLEDIAIVGTGQHFGTLTPQAIAAAVGPSGVSGQQGSGSGSGSGGVGSSSGAAVGGGNFDKKRNFSARCTQPTEFAIVSKLGYQRLIRNQLQKSVAVRLKVLQGMAIMKSASSQNSLSRIATFCQDETFSAGSTVVDPACPPLRLFFVVEGQAKLLWVAEPPTQLPPPVDRLLAERPGPSGSGLSGGTSAATAAAAGGGGGGAGSLGASSSAAGAGAVSSS</sequence>
<dbReference type="PROSITE" id="PS50042">
    <property type="entry name" value="CNMP_BINDING_3"/>
    <property type="match status" value="1"/>
</dbReference>
<feature type="compositionally biased region" description="Low complexity" evidence="1">
    <location>
        <begin position="691"/>
        <end position="706"/>
    </location>
</feature>
<proteinExistence type="predicted"/>
<dbReference type="CDD" id="cd00038">
    <property type="entry name" value="CAP_ED"/>
    <property type="match status" value="1"/>
</dbReference>
<evidence type="ECO:0000256" key="1">
    <source>
        <dbReference type="SAM" id="MobiDB-lite"/>
    </source>
</evidence>